<dbReference type="RefSeq" id="WP_019379777.1">
    <property type="nucleotide sequence ID" value="NZ_CP015506.1"/>
</dbReference>
<dbReference type="Proteomes" id="UP000077856">
    <property type="component" value="Chromosome"/>
</dbReference>
<dbReference type="CDD" id="cd03230">
    <property type="entry name" value="ABC_DR_subfamily_A"/>
    <property type="match status" value="1"/>
</dbReference>
<dbReference type="InterPro" id="IPR003593">
    <property type="entry name" value="AAA+_ATPase"/>
</dbReference>
<gene>
    <name evidence="5" type="ORF">A361_13445</name>
</gene>
<dbReference type="InterPro" id="IPR017871">
    <property type="entry name" value="ABC_transporter-like_CS"/>
</dbReference>
<dbReference type="InterPro" id="IPR051782">
    <property type="entry name" value="ABC_Transporter_VariousFunc"/>
</dbReference>
<dbReference type="PROSITE" id="PS50893">
    <property type="entry name" value="ABC_TRANSPORTER_2"/>
    <property type="match status" value="1"/>
</dbReference>
<evidence type="ECO:0000256" key="2">
    <source>
        <dbReference type="ARBA" id="ARBA00022741"/>
    </source>
</evidence>
<accession>A0A160MB99</accession>
<dbReference type="SMART" id="SM00382">
    <property type="entry name" value="AAA"/>
    <property type="match status" value="1"/>
</dbReference>
<evidence type="ECO:0000256" key="1">
    <source>
        <dbReference type="ARBA" id="ARBA00022448"/>
    </source>
</evidence>
<dbReference type="STRING" id="1196031.A361_13445"/>
<dbReference type="GO" id="GO:0005524">
    <property type="term" value="F:ATP binding"/>
    <property type="evidence" value="ECO:0007669"/>
    <property type="project" value="UniProtKB-KW"/>
</dbReference>
<evidence type="ECO:0000256" key="3">
    <source>
        <dbReference type="ARBA" id="ARBA00022840"/>
    </source>
</evidence>
<feature type="domain" description="ABC transporter" evidence="4">
    <location>
        <begin position="3"/>
        <end position="221"/>
    </location>
</feature>
<evidence type="ECO:0000313" key="6">
    <source>
        <dbReference type="Proteomes" id="UP000077856"/>
    </source>
</evidence>
<dbReference type="InterPro" id="IPR003439">
    <property type="entry name" value="ABC_transporter-like_ATP-bd"/>
</dbReference>
<dbReference type="PANTHER" id="PTHR42939">
    <property type="entry name" value="ABC TRANSPORTER ATP-BINDING PROTEIN ALBC-RELATED"/>
    <property type="match status" value="1"/>
</dbReference>
<dbReference type="KEGG" id="bon:A361_13445"/>
<dbReference type="GO" id="GO:0016887">
    <property type="term" value="F:ATP hydrolysis activity"/>
    <property type="evidence" value="ECO:0007669"/>
    <property type="project" value="InterPro"/>
</dbReference>
<protein>
    <submittedName>
        <fullName evidence="5">Lantibiotic ABC transporter ATP-binding protein</fullName>
    </submittedName>
</protein>
<name>A0A160MB99_9BACI</name>
<dbReference type="PANTHER" id="PTHR42939:SF1">
    <property type="entry name" value="ABC TRANSPORTER ATP-BINDING PROTEIN ALBC-RELATED"/>
    <property type="match status" value="1"/>
</dbReference>
<dbReference type="PROSITE" id="PS00211">
    <property type="entry name" value="ABC_TRANSPORTER_1"/>
    <property type="match status" value="1"/>
</dbReference>
<dbReference type="AlphaFoldDB" id="A0A160MB99"/>
<dbReference type="Gene3D" id="3.40.50.300">
    <property type="entry name" value="P-loop containing nucleotide triphosphate hydrolases"/>
    <property type="match status" value="1"/>
</dbReference>
<dbReference type="eggNOG" id="COG1131">
    <property type="taxonomic scope" value="Bacteria"/>
</dbReference>
<proteinExistence type="predicted"/>
<evidence type="ECO:0000313" key="5">
    <source>
        <dbReference type="EMBL" id="AND40106.1"/>
    </source>
</evidence>
<dbReference type="Pfam" id="PF00005">
    <property type="entry name" value="ABC_tran"/>
    <property type="match status" value="1"/>
</dbReference>
<dbReference type="SUPFAM" id="SSF52540">
    <property type="entry name" value="P-loop containing nucleoside triphosphate hydrolases"/>
    <property type="match status" value="1"/>
</dbReference>
<sequence length="232" mass="26449">MILELKDLSKSYKKKTALAPLNLHIEKGECIVLCGGNGAGKSTMIKMLTGVDSPSKGSVVFHSKQQKTFAYMPDQLIFPSELTPYEILDYYRRFLNKNKESIKWVLQKTGLWSERNQKAGGFSKGMSQRLNLAQCLLAETDIYILDEPTDGLDPYWVIQLKKIIKELKEQNKTIIVSSHIMRDAIEIADKVIILFNGKLKFYGALKQVYKEYGCTSLEEIFLFIHKNEQLSG</sequence>
<reference evidence="5 6" key="1">
    <citation type="submission" date="2016-04" db="EMBL/GenBank/DDBJ databases">
        <title>Complete genome sequence of Bacillus oceanisediminis strain 2691.</title>
        <authorList>
            <person name="Jeong H."/>
            <person name="Kim H.J."/>
            <person name="Lee D.-W."/>
        </authorList>
    </citation>
    <scope>NUCLEOTIDE SEQUENCE [LARGE SCALE GENOMIC DNA]</scope>
    <source>
        <strain evidence="5 6">2691</strain>
    </source>
</reference>
<keyword evidence="1" id="KW-0813">Transport</keyword>
<organism evidence="5 6">
    <name type="scientific">Cytobacillus oceanisediminis 2691</name>
    <dbReference type="NCBI Taxonomy" id="1196031"/>
    <lineage>
        <taxon>Bacteria</taxon>
        <taxon>Bacillati</taxon>
        <taxon>Bacillota</taxon>
        <taxon>Bacilli</taxon>
        <taxon>Bacillales</taxon>
        <taxon>Bacillaceae</taxon>
        <taxon>Cytobacillus</taxon>
    </lineage>
</organism>
<dbReference type="InterPro" id="IPR027417">
    <property type="entry name" value="P-loop_NTPase"/>
</dbReference>
<keyword evidence="2" id="KW-0547">Nucleotide-binding</keyword>
<dbReference type="EMBL" id="CP015506">
    <property type="protein sequence ID" value="AND40106.1"/>
    <property type="molecule type" value="Genomic_DNA"/>
</dbReference>
<evidence type="ECO:0000259" key="4">
    <source>
        <dbReference type="PROSITE" id="PS50893"/>
    </source>
</evidence>
<keyword evidence="3 5" id="KW-0067">ATP-binding</keyword>